<reference evidence="1 2" key="1">
    <citation type="submission" date="2016-11" db="EMBL/GenBank/DDBJ databases">
        <title>The macronuclear genome of Stentor coeruleus: a giant cell with tiny introns.</title>
        <authorList>
            <person name="Slabodnick M."/>
            <person name="Ruby J.G."/>
            <person name="Reiff S.B."/>
            <person name="Swart E.C."/>
            <person name="Gosai S."/>
            <person name="Prabakaran S."/>
            <person name="Witkowska E."/>
            <person name="Larue G.E."/>
            <person name="Fisher S."/>
            <person name="Freeman R.M."/>
            <person name="Gunawardena J."/>
            <person name="Chu W."/>
            <person name="Stover N.A."/>
            <person name="Gregory B.D."/>
            <person name="Nowacki M."/>
            <person name="Derisi J."/>
            <person name="Roy S.W."/>
            <person name="Marshall W.F."/>
            <person name="Sood P."/>
        </authorList>
    </citation>
    <scope>NUCLEOTIDE SEQUENCE [LARGE SCALE GENOMIC DNA]</scope>
    <source>
        <strain evidence="1">WM001</strain>
    </source>
</reference>
<protein>
    <submittedName>
        <fullName evidence="1">Uncharacterized protein</fullName>
    </submittedName>
</protein>
<comment type="caution">
    <text evidence="1">The sequence shown here is derived from an EMBL/GenBank/DDBJ whole genome shotgun (WGS) entry which is preliminary data.</text>
</comment>
<keyword evidence="2" id="KW-1185">Reference proteome</keyword>
<dbReference type="AlphaFoldDB" id="A0A1R2D0S8"/>
<evidence type="ECO:0000313" key="1">
    <source>
        <dbReference type="EMBL" id="OMJ94869.1"/>
    </source>
</evidence>
<proteinExistence type="predicted"/>
<evidence type="ECO:0000313" key="2">
    <source>
        <dbReference type="Proteomes" id="UP000187209"/>
    </source>
</evidence>
<accession>A0A1R2D0S8</accession>
<sequence>MDATCSECENQAANFCSKCSPSKYFCEFHSQDHLQNMKGHTFENAFKIIDNKKQSILKVAYSGLAKDINAQIVEYTTQANYMIEAINKSVSSLIQLSHELTREFCLSIESSLSYKIVSAKAFEYYSKFRIKNTKLAKTANKIVLNIEKKKSKITESWNKMIEETKKFNVNNRIPIESRRSLIEFSRPINIQFNRGSLYDLSNERRRGVQESSVSDDEDATASTTFKCECLSNYKRIRDELIKDELKRGKKKCQKCLNLEKCNKCKLWCDKNTVKSTICLDCTNEDICRKCKKIMEKCFICQNTKMCYTCLSYIYCFECRKYYPLSSLKEYNLQEYAFRDKCLHHLEPLICSICSGIVPKNDSENSICLKCLDKGKCFCMNTENLDFLSVHRKCRKCAGYSVCNKCGNLEKVEDLEKNDGFCSRCEGSRFCKICGKKTLDDEIALKSSICIECVRRYDGSSQISLKTRLIN</sequence>
<dbReference type="Proteomes" id="UP000187209">
    <property type="component" value="Unassembled WGS sequence"/>
</dbReference>
<name>A0A1R2D0S8_9CILI</name>
<gene>
    <name evidence="1" type="ORF">SteCoe_1896</name>
</gene>
<dbReference type="EMBL" id="MPUH01000020">
    <property type="protein sequence ID" value="OMJ94869.1"/>
    <property type="molecule type" value="Genomic_DNA"/>
</dbReference>
<organism evidence="1 2">
    <name type="scientific">Stentor coeruleus</name>
    <dbReference type="NCBI Taxonomy" id="5963"/>
    <lineage>
        <taxon>Eukaryota</taxon>
        <taxon>Sar</taxon>
        <taxon>Alveolata</taxon>
        <taxon>Ciliophora</taxon>
        <taxon>Postciliodesmatophora</taxon>
        <taxon>Heterotrichea</taxon>
        <taxon>Heterotrichida</taxon>
        <taxon>Stentoridae</taxon>
        <taxon>Stentor</taxon>
    </lineage>
</organism>